<reference evidence="1" key="1">
    <citation type="submission" date="2019-03" db="EMBL/GenBank/DDBJ databases">
        <authorList>
            <person name="Danneels B."/>
        </authorList>
    </citation>
    <scope>NUCLEOTIDE SEQUENCE</scope>
</reference>
<protein>
    <submittedName>
        <fullName evidence="1">Uncharacterized protein</fullName>
    </submittedName>
</protein>
<evidence type="ECO:0000313" key="2">
    <source>
        <dbReference type="EMBL" id="VFR92110.1"/>
    </source>
</evidence>
<proteinExistence type="predicted"/>
<sequence length="57" mass="6535">MVNVTNRTHVHVRLGTFKLAFCHDLSLSLARKLFNCFHKVEPAALGRRPGFLTWNGR</sequence>
<evidence type="ECO:0000313" key="1">
    <source>
        <dbReference type="EMBL" id="VFR55675.1"/>
    </source>
</evidence>
<dbReference type="EMBL" id="CAADII010000049">
    <property type="protein sequence ID" value="VFR55675.1"/>
    <property type="molecule type" value="Genomic_DNA"/>
</dbReference>
<dbReference type="AlphaFoldDB" id="A0A484S0Z9"/>
<accession>A0A484S0Z9</accession>
<organism evidence="1">
    <name type="scientific">plant metagenome</name>
    <dbReference type="NCBI Taxonomy" id="1297885"/>
    <lineage>
        <taxon>unclassified sequences</taxon>
        <taxon>metagenomes</taxon>
        <taxon>organismal metagenomes</taxon>
    </lineage>
</organism>
<name>A0A484S0Z9_9ZZZZ</name>
<gene>
    <name evidence="1" type="ORF">BRI6_0102</name>
    <name evidence="2" type="ORF">IVO3_0102</name>
</gene>
<dbReference type="EMBL" id="CAADIP010000030">
    <property type="protein sequence ID" value="VFR92110.1"/>
    <property type="molecule type" value="Genomic_DNA"/>
</dbReference>